<evidence type="ECO:0000256" key="1">
    <source>
        <dbReference type="ARBA" id="ARBA00009995"/>
    </source>
</evidence>
<dbReference type="Gramene" id="LPERR03G32120.1">
    <property type="protein sequence ID" value="LPERR03G32120.1"/>
    <property type="gene ID" value="LPERR03G32120"/>
</dbReference>
<proteinExistence type="inferred from homology"/>
<evidence type="ECO:0000256" key="3">
    <source>
        <dbReference type="ARBA" id="ARBA00022679"/>
    </source>
</evidence>
<dbReference type="Gene3D" id="3.40.50.2000">
    <property type="entry name" value="Glycogen Phosphorylase B"/>
    <property type="match status" value="2"/>
</dbReference>
<dbReference type="EnsemblPlants" id="LPERR03G32120.1">
    <property type="protein sequence ID" value="LPERR03G32120.1"/>
    <property type="gene ID" value="LPERR03G32120"/>
</dbReference>
<evidence type="ECO:0008006" key="7">
    <source>
        <dbReference type="Google" id="ProtNLM"/>
    </source>
</evidence>
<dbReference type="STRING" id="77586.A0A0D9W0B7"/>
<sequence length="503" mass="54327">MEEYGGGRGDGKLNVAVFPWLAFGHMIPYLELSKRLAARGHDVTFLATPRNVARMPPVPANLSSRLRYVPLPLTPVDGLPEGAESTADVPPGNDELIKTACDGLAAPFAAFLSAAVACGRKPDWIVIDFTYHWLPSIAGEHNVPCAGFFIVQAAMIAFLGPRWANAGETRTVTDLTTPPAWCHSFPPTMAFRRSEARWVVGALQPNASGISDMERMWLTIEACRFTIHRSSDEIEPGVLPLLTSLHRKPAVASGVLLPPPPPPKKPNLAAVTDTIRWLDAQPPKSVIYVALGSEAPVTASNLHELALGLELAGVRFLWALRAHGEILLPEGFVERTRRRGVVWTGWVPQVEVLAHGAVVASLTHCGWGTTIESLAFGHPLVMLPFVVDQGLIARAMAARGVGVEVAREEEEDGGGGFGRDAVAAAVRSVMVEDEGKVFGENARRVMEAVRDQRRQEQYIDELVELFNREVGKAVKRGRQTSAGSLEGEADPESVGAEECHIAA</sequence>
<evidence type="ECO:0000256" key="2">
    <source>
        <dbReference type="ARBA" id="ARBA00022676"/>
    </source>
</evidence>
<comment type="similarity">
    <text evidence="1">Belongs to the UDP-glycosyltransferase family.</text>
</comment>
<keyword evidence="2" id="KW-0328">Glycosyltransferase</keyword>
<dbReference type="Proteomes" id="UP000032180">
    <property type="component" value="Chromosome 3"/>
</dbReference>
<dbReference type="FunFam" id="3.40.50.2000:FF:000037">
    <property type="entry name" value="Glycosyltransferase"/>
    <property type="match status" value="1"/>
</dbReference>
<dbReference type="PANTHER" id="PTHR48049">
    <property type="entry name" value="GLYCOSYLTRANSFERASE"/>
    <property type="match status" value="1"/>
</dbReference>
<dbReference type="eggNOG" id="KOG1192">
    <property type="taxonomic scope" value="Eukaryota"/>
</dbReference>
<name>A0A0D9W0B7_9ORYZ</name>
<accession>A0A0D9W0B7</accession>
<dbReference type="GO" id="GO:0035251">
    <property type="term" value="F:UDP-glucosyltransferase activity"/>
    <property type="evidence" value="ECO:0007669"/>
    <property type="project" value="InterPro"/>
</dbReference>
<organism evidence="5 6">
    <name type="scientific">Leersia perrieri</name>
    <dbReference type="NCBI Taxonomy" id="77586"/>
    <lineage>
        <taxon>Eukaryota</taxon>
        <taxon>Viridiplantae</taxon>
        <taxon>Streptophyta</taxon>
        <taxon>Embryophyta</taxon>
        <taxon>Tracheophyta</taxon>
        <taxon>Spermatophyta</taxon>
        <taxon>Magnoliopsida</taxon>
        <taxon>Liliopsida</taxon>
        <taxon>Poales</taxon>
        <taxon>Poaceae</taxon>
        <taxon>BOP clade</taxon>
        <taxon>Oryzoideae</taxon>
        <taxon>Oryzeae</taxon>
        <taxon>Oryzinae</taxon>
        <taxon>Leersia</taxon>
    </lineage>
</organism>
<evidence type="ECO:0000313" key="5">
    <source>
        <dbReference type="EnsemblPlants" id="LPERR03G32120.1"/>
    </source>
</evidence>
<reference evidence="5 6" key="1">
    <citation type="submission" date="2012-08" db="EMBL/GenBank/DDBJ databases">
        <title>Oryza genome evolution.</title>
        <authorList>
            <person name="Wing R.A."/>
        </authorList>
    </citation>
    <scope>NUCLEOTIDE SEQUENCE</scope>
</reference>
<keyword evidence="3" id="KW-0808">Transferase</keyword>
<dbReference type="Pfam" id="PF00201">
    <property type="entry name" value="UDPGT"/>
    <property type="match status" value="1"/>
</dbReference>
<reference evidence="6" key="2">
    <citation type="submission" date="2013-12" db="EMBL/GenBank/DDBJ databases">
        <authorList>
            <person name="Yu Y."/>
            <person name="Lee S."/>
            <person name="de Baynast K."/>
            <person name="Wissotski M."/>
            <person name="Liu L."/>
            <person name="Talag J."/>
            <person name="Goicoechea J."/>
            <person name="Angelova A."/>
            <person name="Jetty R."/>
            <person name="Kudrna D."/>
            <person name="Golser W."/>
            <person name="Rivera L."/>
            <person name="Zhang J."/>
            <person name="Wing R."/>
        </authorList>
    </citation>
    <scope>NUCLEOTIDE SEQUENCE</scope>
</reference>
<dbReference type="PANTHER" id="PTHR48049:SF88">
    <property type="entry name" value="GLYCOSYLTRANSFERASE"/>
    <property type="match status" value="1"/>
</dbReference>
<evidence type="ECO:0000256" key="4">
    <source>
        <dbReference type="SAM" id="MobiDB-lite"/>
    </source>
</evidence>
<protein>
    <recommendedName>
        <fullName evidence="7">Glycosyltransferase</fullName>
    </recommendedName>
</protein>
<feature type="region of interest" description="Disordered" evidence="4">
    <location>
        <begin position="477"/>
        <end position="503"/>
    </location>
</feature>
<dbReference type="FunFam" id="3.40.50.2000:FF:000088">
    <property type="entry name" value="Glycosyltransferase"/>
    <property type="match status" value="1"/>
</dbReference>
<reference evidence="5" key="3">
    <citation type="submission" date="2015-04" db="UniProtKB">
        <authorList>
            <consortium name="EnsemblPlants"/>
        </authorList>
    </citation>
    <scope>IDENTIFICATION</scope>
</reference>
<dbReference type="SUPFAM" id="SSF53756">
    <property type="entry name" value="UDP-Glycosyltransferase/glycogen phosphorylase"/>
    <property type="match status" value="1"/>
</dbReference>
<dbReference type="AlphaFoldDB" id="A0A0D9W0B7"/>
<dbReference type="InterPro" id="IPR050481">
    <property type="entry name" value="UDP-glycosyltransf_plant"/>
</dbReference>
<evidence type="ECO:0000313" key="6">
    <source>
        <dbReference type="Proteomes" id="UP000032180"/>
    </source>
</evidence>
<dbReference type="InterPro" id="IPR002213">
    <property type="entry name" value="UDP_glucos_trans"/>
</dbReference>
<dbReference type="CDD" id="cd03784">
    <property type="entry name" value="GT1_Gtf-like"/>
    <property type="match status" value="1"/>
</dbReference>
<keyword evidence="6" id="KW-1185">Reference proteome</keyword>